<evidence type="ECO:0000313" key="2">
    <source>
        <dbReference type="EMBL" id="KAA5609156.1"/>
    </source>
</evidence>
<dbReference type="Proteomes" id="UP000325255">
    <property type="component" value="Unassembled WGS sequence"/>
</dbReference>
<dbReference type="AlphaFoldDB" id="A0A5M6ILK8"/>
<keyword evidence="1" id="KW-0812">Transmembrane</keyword>
<feature type="transmembrane region" description="Helical" evidence="1">
    <location>
        <begin position="384"/>
        <end position="404"/>
    </location>
</feature>
<dbReference type="EMBL" id="VWPK01000058">
    <property type="protein sequence ID" value="KAA5609156.1"/>
    <property type="molecule type" value="Genomic_DNA"/>
</dbReference>
<keyword evidence="1" id="KW-0472">Membrane</keyword>
<reference evidence="2 3" key="1">
    <citation type="submission" date="2019-09" db="EMBL/GenBank/DDBJ databases">
        <title>Genome sequence of Rhodovastum atsumiense, a diverse member of the Acetobacteraceae family of non-sulfur purple photosynthetic bacteria.</title>
        <authorList>
            <person name="Meyer T."/>
            <person name="Kyndt J."/>
        </authorList>
    </citation>
    <scope>NUCLEOTIDE SEQUENCE [LARGE SCALE GENOMIC DNA]</scope>
    <source>
        <strain evidence="2 3">DSM 21279</strain>
    </source>
</reference>
<keyword evidence="3" id="KW-1185">Reference proteome</keyword>
<evidence type="ECO:0000313" key="3">
    <source>
        <dbReference type="Proteomes" id="UP000325255"/>
    </source>
</evidence>
<keyword evidence="1" id="KW-1133">Transmembrane helix</keyword>
<dbReference type="OrthoDB" id="7593175at2"/>
<name>A0A5M6ILK8_9PROT</name>
<gene>
    <name evidence="2" type="ORF">F1189_25630</name>
</gene>
<accession>A0A5M6ILK8</accession>
<comment type="caution">
    <text evidence="2">The sequence shown here is derived from an EMBL/GenBank/DDBJ whole genome shotgun (WGS) entry which is preliminary data.</text>
</comment>
<proteinExistence type="predicted"/>
<protein>
    <submittedName>
        <fullName evidence="2">Uncharacterized protein</fullName>
    </submittedName>
</protein>
<feature type="transmembrane region" description="Helical" evidence="1">
    <location>
        <begin position="177"/>
        <end position="196"/>
    </location>
</feature>
<evidence type="ECO:0000256" key="1">
    <source>
        <dbReference type="SAM" id="Phobius"/>
    </source>
</evidence>
<feature type="transmembrane region" description="Helical" evidence="1">
    <location>
        <begin position="410"/>
        <end position="430"/>
    </location>
</feature>
<feature type="transmembrane region" description="Helical" evidence="1">
    <location>
        <begin position="344"/>
        <end position="363"/>
    </location>
</feature>
<sequence>MDVQTDFRATARSQFLNREAAEVYLLLDYLSGRSDKSLAGIHGGGAAVSGPRSQDVSLVQQATSDGGRRAEVEGDLQGATLLVRRAMAIKYPLTEQSASFDADAAFLVRARDVLNSRAWPANGSTIAFTLMVSGEQSVNAAGTATPPDNTALQFAKEAFPGLVEPAVVLLRSVRRTVLLASICLVAAIFLAAYTALGKTLLDTYDAIRRDAGAVRTRIASAETAGILYGVSMPDRDGASPAAADLLRRPTDEDVVVSNLRRRMCHVEGTPAPAAPDAAGAGTGRSGATATLATKYAFCDELSDLDDRISRMKKHLVQWAYYWPLFREGPDEQTGPAVMSVLGNYILPILYGFLGSAAFVLRRFEDRLGRSLLTPRVRRCNNIRLALGALSGACIGLFSASSAAASQERGFLGLAVTLSASALAFLAGYSVEAVFRTLDALMNHVFRVNEVESAGEAPVQVSAASTGLLKGSS</sequence>
<dbReference type="RefSeq" id="WP_150044226.1">
    <property type="nucleotide sequence ID" value="NZ_OW485601.1"/>
</dbReference>
<organism evidence="2 3">
    <name type="scientific">Rhodovastum atsumiense</name>
    <dbReference type="NCBI Taxonomy" id="504468"/>
    <lineage>
        <taxon>Bacteria</taxon>
        <taxon>Pseudomonadati</taxon>
        <taxon>Pseudomonadota</taxon>
        <taxon>Alphaproteobacteria</taxon>
        <taxon>Acetobacterales</taxon>
        <taxon>Acetobacteraceae</taxon>
        <taxon>Rhodovastum</taxon>
    </lineage>
</organism>